<evidence type="ECO:0000256" key="5">
    <source>
        <dbReference type="ARBA" id="ARBA00022803"/>
    </source>
</evidence>
<dbReference type="InterPro" id="IPR011990">
    <property type="entry name" value="TPR-like_helical_dom_sf"/>
</dbReference>
<evidence type="ECO:0000256" key="6">
    <source>
        <dbReference type="ARBA" id="ARBA00023212"/>
    </source>
</evidence>
<dbReference type="RefSeq" id="WP_377578821.1">
    <property type="nucleotide sequence ID" value="NZ_JBHTKA010000003.1"/>
</dbReference>
<dbReference type="PANTHER" id="PTHR16056:SF16">
    <property type="entry name" value="REGULATOR OF MICROTUBULE DYNAMICS PROTEIN 1"/>
    <property type="match status" value="1"/>
</dbReference>
<evidence type="ECO:0000256" key="8">
    <source>
        <dbReference type="ARBA" id="ARBA00041958"/>
    </source>
</evidence>
<keyword evidence="6" id="KW-0206">Cytoskeleton</keyword>
<evidence type="ECO:0000256" key="4">
    <source>
        <dbReference type="ARBA" id="ARBA00022737"/>
    </source>
</evidence>
<evidence type="ECO:0000256" key="7">
    <source>
        <dbReference type="ARBA" id="ARBA00039966"/>
    </source>
</evidence>
<dbReference type="SUPFAM" id="SSF48439">
    <property type="entry name" value="Protein prenylyltransferase"/>
    <property type="match status" value="1"/>
</dbReference>
<evidence type="ECO:0000313" key="10">
    <source>
        <dbReference type="Proteomes" id="UP001597112"/>
    </source>
</evidence>
<sequence>MTKFTGSIVILYFIFFSSFGQTPDLFSEGLVLEKDFKVEPALQKYELFIKTHPNHAQALTHASRMLSNIGGRLPLDKKEDKQNYYARAKAYAVRAIALDKNNTETHLAYIIAIGLMTEVAGSPREKIQDAKTIRLEAETLLKLDSTFAPAYFILGKWHFELARLTWIEQMACKLFFGGLPDGISMEAAVENFKKASILQPNTILFLFGEASACHYEGEDEKAVRLLKQALALPPKEPDDLPRKERCSQLLREIE</sequence>
<dbReference type="Gene3D" id="1.25.40.10">
    <property type="entry name" value="Tetratricopeptide repeat domain"/>
    <property type="match status" value="2"/>
</dbReference>
<evidence type="ECO:0000256" key="3">
    <source>
        <dbReference type="ARBA" id="ARBA00022490"/>
    </source>
</evidence>
<name>A0ABW3K0T0_9BACT</name>
<keyword evidence="10" id="KW-1185">Reference proteome</keyword>
<dbReference type="EMBL" id="JBHTKA010000003">
    <property type="protein sequence ID" value="MFD0999799.1"/>
    <property type="molecule type" value="Genomic_DNA"/>
</dbReference>
<protein>
    <recommendedName>
        <fullName evidence="7">Regulator of microtubule dynamics protein 1</fullName>
    </recommendedName>
    <alternativeName>
        <fullName evidence="8">Protein FAM82B</fullName>
    </alternativeName>
</protein>
<evidence type="ECO:0000256" key="2">
    <source>
        <dbReference type="ARBA" id="ARBA00011375"/>
    </source>
</evidence>
<comment type="subcellular location">
    <subcellularLocation>
        <location evidence="1">Cytoplasm</location>
        <location evidence="1">Cytoskeleton</location>
    </subcellularLocation>
</comment>
<evidence type="ECO:0000313" key="9">
    <source>
        <dbReference type="EMBL" id="MFD0999799.1"/>
    </source>
</evidence>
<reference evidence="10" key="1">
    <citation type="journal article" date="2019" name="Int. J. Syst. Evol. Microbiol.">
        <title>The Global Catalogue of Microorganisms (GCM) 10K type strain sequencing project: providing services to taxonomists for standard genome sequencing and annotation.</title>
        <authorList>
            <consortium name="The Broad Institute Genomics Platform"/>
            <consortium name="The Broad Institute Genome Sequencing Center for Infectious Disease"/>
            <person name="Wu L."/>
            <person name="Ma J."/>
        </authorList>
    </citation>
    <scope>NUCLEOTIDE SEQUENCE [LARGE SCALE GENOMIC DNA]</scope>
    <source>
        <strain evidence="10">CCUG 58938</strain>
    </source>
</reference>
<dbReference type="Pfam" id="PF21033">
    <property type="entry name" value="RMD1-3"/>
    <property type="match status" value="1"/>
</dbReference>
<keyword evidence="4" id="KW-0677">Repeat</keyword>
<gene>
    <name evidence="9" type="ORF">ACFQ21_10790</name>
</gene>
<accession>A0ABW3K0T0</accession>
<dbReference type="InterPro" id="IPR049039">
    <property type="entry name" value="RMD1-3_a_helical_rpt"/>
</dbReference>
<proteinExistence type="predicted"/>
<evidence type="ECO:0000256" key="1">
    <source>
        <dbReference type="ARBA" id="ARBA00004245"/>
    </source>
</evidence>
<comment type="caution">
    <text evidence="9">The sequence shown here is derived from an EMBL/GenBank/DDBJ whole genome shotgun (WGS) entry which is preliminary data.</text>
</comment>
<dbReference type="PANTHER" id="PTHR16056">
    <property type="entry name" value="REGULATOR OF MICROTUBULE DYNAMICS PROTEIN"/>
    <property type="match status" value="1"/>
</dbReference>
<dbReference type="Proteomes" id="UP001597112">
    <property type="component" value="Unassembled WGS sequence"/>
</dbReference>
<organism evidence="9 10">
    <name type="scientific">Ohtaekwangia kribbensis</name>
    <dbReference type="NCBI Taxonomy" id="688913"/>
    <lineage>
        <taxon>Bacteria</taxon>
        <taxon>Pseudomonadati</taxon>
        <taxon>Bacteroidota</taxon>
        <taxon>Cytophagia</taxon>
        <taxon>Cytophagales</taxon>
        <taxon>Fulvivirgaceae</taxon>
        <taxon>Ohtaekwangia</taxon>
    </lineage>
</organism>
<keyword evidence="5" id="KW-0802">TPR repeat</keyword>
<comment type="subunit">
    <text evidence="2">Interacts with microtubules.</text>
</comment>
<keyword evidence="3" id="KW-0963">Cytoplasm</keyword>